<organism evidence="6 7">
    <name type="scientific">Methanogenium marinum</name>
    <dbReference type="NCBI Taxonomy" id="348610"/>
    <lineage>
        <taxon>Archaea</taxon>
        <taxon>Methanobacteriati</taxon>
        <taxon>Methanobacteriota</taxon>
        <taxon>Stenosarchaea group</taxon>
        <taxon>Methanomicrobia</taxon>
        <taxon>Methanomicrobiales</taxon>
        <taxon>Methanomicrobiaceae</taxon>
        <taxon>Methanogenium</taxon>
    </lineage>
</organism>
<evidence type="ECO:0000259" key="5">
    <source>
        <dbReference type="Pfam" id="PF17863"/>
    </source>
</evidence>
<dbReference type="Gene3D" id="1.10.8.80">
    <property type="entry name" value="Magnesium chelatase subunit I, C-Terminal domain"/>
    <property type="match status" value="1"/>
</dbReference>
<dbReference type="Gene3D" id="3.40.50.300">
    <property type="entry name" value="P-loop containing nucleotide triphosphate hydrolases"/>
    <property type="match status" value="1"/>
</dbReference>
<evidence type="ECO:0000256" key="3">
    <source>
        <dbReference type="SAM" id="MobiDB-lite"/>
    </source>
</evidence>
<dbReference type="PIRSF" id="PIRSF002849">
    <property type="entry name" value="AAA_ATPase_chaperone_MoxR_prd"/>
    <property type="match status" value="1"/>
</dbReference>
<comment type="caution">
    <text evidence="6">The sequence shown here is derived from an EMBL/GenBank/DDBJ whole genome shotgun (WGS) entry which is preliminary data.</text>
</comment>
<accession>A0A9Q4KV81</accession>
<feature type="domain" description="ChlI/MoxR AAA lid" evidence="5">
    <location>
        <begin position="274"/>
        <end position="341"/>
    </location>
</feature>
<dbReference type="RefSeq" id="WP_274925438.1">
    <property type="nucleotide sequence ID" value="NZ_JAKELO010000002.1"/>
</dbReference>
<dbReference type="PANTHER" id="PTHR42759">
    <property type="entry name" value="MOXR FAMILY PROTEIN"/>
    <property type="match status" value="1"/>
</dbReference>
<evidence type="ECO:0000256" key="2">
    <source>
        <dbReference type="ARBA" id="ARBA00022840"/>
    </source>
</evidence>
<dbReference type="Pfam" id="PF17863">
    <property type="entry name" value="AAA_lid_2"/>
    <property type="match status" value="1"/>
</dbReference>
<sequence>MPEKKADRFETTNISSDNASAYNSGTHRDTDITQYSDKLALLESEIKNVIIGHENAIQQLIIAFAAGGHVLLEGVPGIAKTLLVKTLSDCTGCSYKRLQFTPDLLPADITGTKIYRFEKSSFETIKGPVFSNIILADEINRAPPKVQSALLEAMQEKQVTIQGDSHPLAPPFCVLATQNPIESEGTYPLPEAQTDRFMLKILMDYPSKEEEIRIIRLFTGNDSPSAQKILDTADILNIQASIRSIHCNALIETYAAEIVDSTRHPEEYGLTLKDYIAFGASPRASISLIVCAKARALMEKRAYVIPDDLREMAHPVLRHRILLNYEAEADGITTEDIIDEILSRVNIP</sequence>
<feature type="region of interest" description="Disordered" evidence="3">
    <location>
        <begin position="1"/>
        <end position="27"/>
    </location>
</feature>
<gene>
    <name evidence="6" type="ORF">L0665_09430</name>
</gene>
<name>A0A9Q4KV81_9EURY</name>
<evidence type="ECO:0000313" key="7">
    <source>
        <dbReference type="Proteomes" id="UP001143747"/>
    </source>
</evidence>
<feature type="compositionally biased region" description="Basic and acidic residues" evidence="3">
    <location>
        <begin position="1"/>
        <end position="10"/>
    </location>
</feature>
<dbReference type="AlphaFoldDB" id="A0A9Q4KV81"/>
<protein>
    <submittedName>
        <fullName evidence="6">MoxR family ATPase</fullName>
    </submittedName>
</protein>
<feature type="compositionally biased region" description="Polar residues" evidence="3">
    <location>
        <begin position="11"/>
        <end position="25"/>
    </location>
</feature>
<dbReference type="InterPro" id="IPR050764">
    <property type="entry name" value="CbbQ/NirQ/NorQ/GpvN"/>
</dbReference>
<dbReference type="Pfam" id="PF07726">
    <property type="entry name" value="AAA_3"/>
    <property type="match status" value="1"/>
</dbReference>
<dbReference type="GO" id="GO:0005524">
    <property type="term" value="F:ATP binding"/>
    <property type="evidence" value="ECO:0007669"/>
    <property type="project" value="UniProtKB-KW"/>
</dbReference>
<dbReference type="CDD" id="cd00009">
    <property type="entry name" value="AAA"/>
    <property type="match status" value="1"/>
</dbReference>
<dbReference type="GO" id="GO:0016887">
    <property type="term" value="F:ATP hydrolysis activity"/>
    <property type="evidence" value="ECO:0007669"/>
    <property type="project" value="InterPro"/>
</dbReference>
<keyword evidence="2" id="KW-0067">ATP-binding</keyword>
<reference evidence="6" key="1">
    <citation type="submission" date="2022-01" db="EMBL/GenBank/DDBJ databases">
        <title>Draft genome of Methanogenium marinum DSM 15558.</title>
        <authorList>
            <person name="Chen S.-C."/>
            <person name="You Y.-T."/>
        </authorList>
    </citation>
    <scope>NUCLEOTIDE SEQUENCE</scope>
    <source>
        <strain evidence="6">DSM 15558</strain>
    </source>
</reference>
<dbReference type="EMBL" id="JAKELO010000002">
    <property type="protein sequence ID" value="MDE4908827.1"/>
    <property type="molecule type" value="Genomic_DNA"/>
</dbReference>
<dbReference type="SUPFAM" id="SSF52540">
    <property type="entry name" value="P-loop containing nucleoside triphosphate hydrolases"/>
    <property type="match status" value="1"/>
</dbReference>
<dbReference type="InterPro" id="IPR041628">
    <property type="entry name" value="ChlI/MoxR_AAA_lid"/>
</dbReference>
<proteinExistence type="predicted"/>
<dbReference type="PANTHER" id="PTHR42759:SF1">
    <property type="entry name" value="MAGNESIUM-CHELATASE SUBUNIT CHLD"/>
    <property type="match status" value="1"/>
</dbReference>
<dbReference type="FunFam" id="3.40.50.300:FF:000640">
    <property type="entry name" value="MoxR family ATPase"/>
    <property type="match status" value="1"/>
</dbReference>
<evidence type="ECO:0000313" key="6">
    <source>
        <dbReference type="EMBL" id="MDE4908827.1"/>
    </source>
</evidence>
<evidence type="ECO:0000256" key="1">
    <source>
        <dbReference type="ARBA" id="ARBA00022741"/>
    </source>
</evidence>
<keyword evidence="7" id="KW-1185">Reference proteome</keyword>
<dbReference type="Proteomes" id="UP001143747">
    <property type="component" value="Unassembled WGS sequence"/>
</dbReference>
<dbReference type="InterPro" id="IPR011703">
    <property type="entry name" value="ATPase_AAA-3"/>
</dbReference>
<feature type="domain" description="ATPase AAA-3" evidence="4">
    <location>
        <begin position="69"/>
        <end position="199"/>
    </location>
</feature>
<evidence type="ECO:0000259" key="4">
    <source>
        <dbReference type="Pfam" id="PF07726"/>
    </source>
</evidence>
<dbReference type="InterPro" id="IPR027417">
    <property type="entry name" value="P-loop_NTPase"/>
</dbReference>
<keyword evidence="1" id="KW-0547">Nucleotide-binding</keyword>